<accession>A0A0L8FNT1</accession>
<dbReference type="AlphaFoldDB" id="A0A0L8FNT1"/>
<proteinExistence type="predicted"/>
<reference evidence="1" key="1">
    <citation type="submission" date="2015-07" db="EMBL/GenBank/DDBJ databases">
        <title>MeaNS - Measles Nucleotide Surveillance Program.</title>
        <authorList>
            <person name="Tran T."/>
            <person name="Druce J."/>
        </authorList>
    </citation>
    <scope>NUCLEOTIDE SEQUENCE</scope>
    <source>
        <strain evidence="1">UCB-OBI-ISO-001</strain>
        <tissue evidence="1">Gonad</tissue>
    </source>
</reference>
<evidence type="ECO:0000313" key="1">
    <source>
        <dbReference type="EMBL" id="KOF66327.1"/>
    </source>
</evidence>
<protein>
    <submittedName>
        <fullName evidence="1">Uncharacterized protein</fullName>
    </submittedName>
</protein>
<gene>
    <name evidence="1" type="ORF">OCBIM_22012791mg</name>
</gene>
<dbReference type="EMBL" id="KQ428240">
    <property type="protein sequence ID" value="KOF66327.1"/>
    <property type="molecule type" value="Genomic_DNA"/>
</dbReference>
<name>A0A0L8FNT1_OCTBM</name>
<sequence>MVANPAVPRNLIQGPFERDGLLDLKKILTGPPPARSCTVYLDMRSPCRAHVVVMHVPGLPLSDG</sequence>
<organism evidence="1">
    <name type="scientific">Octopus bimaculoides</name>
    <name type="common">California two-spotted octopus</name>
    <dbReference type="NCBI Taxonomy" id="37653"/>
    <lineage>
        <taxon>Eukaryota</taxon>
        <taxon>Metazoa</taxon>
        <taxon>Spiralia</taxon>
        <taxon>Lophotrochozoa</taxon>
        <taxon>Mollusca</taxon>
        <taxon>Cephalopoda</taxon>
        <taxon>Coleoidea</taxon>
        <taxon>Octopodiformes</taxon>
        <taxon>Octopoda</taxon>
        <taxon>Incirrata</taxon>
        <taxon>Octopodidae</taxon>
        <taxon>Octopus</taxon>
    </lineage>
</organism>